<dbReference type="Proteomes" id="UP000252182">
    <property type="component" value="Chromosome"/>
</dbReference>
<evidence type="ECO:0000313" key="3">
    <source>
        <dbReference type="Proteomes" id="UP000252182"/>
    </source>
</evidence>
<proteinExistence type="predicted"/>
<dbReference type="Gene3D" id="3.40.50.1820">
    <property type="entry name" value="alpha/beta hydrolase"/>
    <property type="match status" value="1"/>
</dbReference>
<dbReference type="AlphaFoldDB" id="A0A345DDK0"/>
<dbReference type="GO" id="GO:0006508">
    <property type="term" value="P:proteolysis"/>
    <property type="evidence" value="ECO:0007669"/>
    <property type="project" value="InterPro"/>
</dbReference>
<dbReference type="GO" id="GO:0008236">
    <property type="term" value="F:serine-type peptidase activity"/>
    <property type="evidence" value="ECO:0007669"/>
    <property type="project" value="InterPro"/>
</dbReference>
<dbReference type="GO" id="GO:0052689">
    <property type="term" value="F:carboxylic ester hydrolase activity"/>
    <property type="evidence" value="ECO:0007669"/>
    <property type="project" value="TreeGrafter"/>
</dbReference>
<reference evidence="3" key="1">
    <citation type="submission" date="2018-07" db="EMBL/GenBank/DDBJ databases">
        <authorList>
            <person name="Kim H."/>
        </authorList>
    </citation>
    <scope>NUCLEOTIDE SEQUENCE [LARGE SCALE GENOMIC DNA]</scope>
    <source>
        <strain evidence="3">F02</strain>
    </source>
</reference>
<evidence type="ECO:0000259" key="1">
    <source>
        <dbReference type="Pfam" id="PF00326"/>
    </source>
</evidence>
<dbReference type="PANTHER" id="PTHR43265:SF1">
    <property type="entry name" value="ESTERASE ESTD"/>
    <property type="match status" value="1"/>
</dbReference>
<dbReference type="RefSeq" id="WP_114563513.1">
    <property type="nucleotide sequence ID" value="NZ_CP031124.1"/>
</dbReference>
<dbReference type="InterPro" id="IPR001375">
    <property type="entry name" value="Peptidase_S9_cat"/>
</dbReference>
<organism evidence="2 3">
    <name type="scientific">Ephemeroptericola cinctiostellae</name>
    <dbReference type="NCBI Taxonomy" id="2268024"/>
    <lineage>
        <taxon>Bacteria</taxon>
        <taxon>Pseudomonadati</taxon>
        <taxon>Pseudomonadota</taxon>
        <taxon>Betaproteobacteria</taxon>
        <taxon>Burkholderiales</taxon>
        <taxon>Burkholderiaceae</taxon>
        <taxon>Ephemeroptericola</taxon>
    </lineage>
</organism>
<dbReference type="KEGG" id="hyf:DTO96_102192"/>
<keyword evidence="3" id="KW-1185">Reference proteome</keyword>
<sequence>MAVTSTAAFAQAQNVNTIPFKVNRQDTQYYEINLSDAPSANNVIFFISGSGCQNIKNKLYDYFKPIHNKFDGVLYSLQKIGVNQDSDDSTCSKEFIENDFFDEVVKEQNLFIKSMLSALPIKPKHVVLVGASEGAVVAAKIANMNNSITNLGLIGSGGDSLRNNLRLLSKESFLFRNPDGKFKEIEANKESIDKTIWGHSYKYWNSILDVNVGDLVYSLNIPVVIAMGEKDKSVPIESLKNLKNNLENQDKHNIEINIYPNADHKLIDQSLSKSYGSDFLNKLLDSLKKQTKSI</sequence>
<evidence type="ECO:0000313" key="2">
    <source>
        <dbReference type="EMBL" id="AXF86438.1"/>
    </source>
</evidence>
<dbReference type="Pfam" id="PF00326">
    <property type="entry name" value="Peptidase_S9"/>
    <property type="match status" value="1"/>
</dbReference>
<protein>
    <recommendedName>
        <fullName evidence="1">Peptidase S9 prolyl oligopeptidase catalytic domain-containing protein</fullName>
    </recommendedName>
</protein>
<gene>
    <name evidence="2" type="ORF">DTO96_102192</name>
</gene>
<dbReference type="EMBL" id="CP031124">
    <property type="protein sequence ID" value="AXF86438.1"/>
    <property type="molecule type" value="Genomic_DNA"/>
</dbReference>
<feature type="domain" description="Peptidase S9 prolyl oligopeptidase catalytic" evidence="1">
    <location>
        <begin position="104"/>
        <end position="272"/>
    </location>
</feature>
<name>A0A345DDK0_9BURK</name>
<dbReference type="SUPFAM" id="SSF53474">
    <property type="entry name" value="alpha/beta-Hydrolases"/>
    <property type="match status" value="1"/>
</dbReference>
<dbReference type="InterPro" id="IPR029058">
    <property type="entry name" value="AB_hydrolase_fold"/>
</dbReference>
<dbReference type="OrthoDB" id="8742871at2"/>
<accession>A0A345DDK0</accession>
<dbReference type="PANTHER" id="PTHR43265">
    <property type="entry name" value="ESTERASE ESTD"/>
    <property type="match status" value="1"/>
</dbReference>
<dbReference type="InterPro" id="IPR053145">
    <property type="entry name" value="AB_hydrolase_Est10"/>
</dbReference>